<reference evidence="2" key="2">
    <citation type="submission" date="2020-11" db="EMBL/GenBank/DDBJ databases">
        <authorList>
            <person name="McCartney M.A."/>
            <person name="Auch B."/>
            <person name="Kono T."/>
            <person name="Mallez S."/>
            <person name="Becker A."/>
            <person name="Gohl D.M."/>
            <person name="Silverstein K.A.T."/>
            <person name="Koren S."/>
            <person name="Bechman K.B."/>
            <person name="Herman A."/>
            <person name="Abrahante J.E."/>
            <person name="Garbe J."/>
        </authorList>
    </citation>
    <scope>NUCLEOTIDE SEQUENCE</scope>
    <source>
        <strain evidence="2">Duluth1</strain>
        <tissue evidence="2">Whole animal</tissue>
    </source>
</reference>
<gene>
    <name evidence="2" type="ORF">DPMN_098179</name>
</gene>
<protein>
    <submittedName>
        <fullName evidence="2">Uncharacterized protein</fullName>
    </submittedName>
</protein>
<feature type="transmembrane region" description="Helical" evidence="1">
    <location>
        <begin position="82"/>
        <end position="100"/>
    </location>
</feature>
<organism evidence="2 3">
    <name type="scientific">Dreissena polymorpha</name>
    <name type="common">Zebra mussel</name>
    <name type="synonym">Mytilus polymorpha</name>
    <dbReference type="NCBI Taxonomy" id="45954"/>
    <lineage>
        <taxon>Eukaryota</taxon>
        <taxon>Metazoa</taxon>
        <taxon>Spiralia</taxon>
        <taxon>Lophotrochozoa</taxon>
        <taxon>Mollusca</taxon>
        <taxon>Bivalvia</taxon>
        <taxon>Autobranchia</taxon>
        <taxon>Heteroconchia</taxon>
        <taxon>Euheterodonta</taxon>
        <taxon>Imparidentia</taxon>
        <taxon>Neoheterodontei</taxon>
        <taxon>Myida</taxon>
        <taxon>Dreissenoidea</taxon>
        <taxon>Dreissenidae</taxon>
        <taxon>Dreissena</taxon>
    </lineage>
</organism>
<sequence>MSHLEKVENSSLVVLRSRYLLSCDWESVNDNPQDKQRMRRSLLLTVSTALCAALALGMPYPVDDWEFYGGKKEFPVFEEVKVINNFYPVLFAILALPFILRRPSTVARASNATLAANGITVIREPVCC</sequence>
<dbReference type="AlphaFoldDB" id="A0A9D4LD32"/>
<reference evidence="2" key="1">
    <citation type="journal article" date="2019" name="bioRxiv">
        <title>The Genome of the Zebra Mussel, Dreissena polymorpha: A Resource for Invasive Species Research.</title>
        <authorList>
            <person name="McCartney M.A."/>
            <person name="Auch B."/>
            <person name="Kono T."/>
            <person name="Mallez S."/>
            <person name="Zhang Y."/>
            <person name="Obille A."/>
            <person name="Becker A."/>
            <person name="Abrahante J.E."/>
            <person name="Garbe J."/>
            <person name="Badalamenti J.P."/>
            <person name="Herman A."/>
            <person name="Mangelson H."/>
            <person name="Liachko I."/>
            <person name="Sullivan S."/>
            <person name="Sone E.D."/>
            <person name="Koren S."/>
            <person name="Silverstein K.A.T."/>
            <person name="Beckman K.B."/>
            <person name="Gohl D.M."/>
        </authorList>
    </citation>
    <scope>NUCLEOTIDE SEQUENCE</scope>
    <source>
        <strain evidence="2">Duluth1</strain>
        <tissue evidence="2">Whole animal</tissue>
    </source>
</reference>
<proteinExistence type="predicted"/>
<evidence type="ECO:0000313" key="3">
    <source>
        <dbReference type="Proteomes" id="UP000828390"/>
    </source>
</evidence>
<dbReference type="EMBL" id="JAIWYP010000003">
    <property type="protein sequence ID" value="KAH3855609.1"/>
    <property type="molecule type" value="Genomic_DNA"/>
</dbReference>
<dbReference type="Proteomes" id="UP000828390">
    <property type="component" value="Unassembled WGS sequence"/>
</dbReference>
<keyword evidence="1" id="KW-1133">Transmembrane helix</keyword>
<evidence type="ECO:0000313" key="2">
    <source>
        <dbReference type="EMBL" id="KAH3855609.1"/>
    </source>
</evidence>
<feature type="transmembrane region" description="Helical" evidence="1">
    <location>
        <begin position="42"/>
        <end position="62"/>
    </location>
</feature>
<evidence type="ECO:0000256" key="1">
    <source>
        <dbReference type="SAM" id="Phobius"/>
    </source>
</evidence>
<keyword evidence="3" id="KW-1185">Reference proteome</keyword>
<accession>A0A9D4LD32</accession>
<comment type="caution">
    <text evidence="2">The sequence shown here is derived from an EMBL/GenBank/DDBJ whole genome shotgun (WGS) entry which is preliminary data.</text>
</comment>
<keyword evidence="1" id="KW-0812">Transmembrane</keyword>
<keyword evidence="1" id="KW-0472">Membrane</keyword>
<name>A0A9D4LD32_DREPO</name>